<dbReference type="Gene3D" id="1.10.10.60">
    <property type="entry name" value="Homeodomain-like"/>
    <property type="match status" value="1"/>
</dbReference>
<dbReference type="RefSeq" id="WP_310374227.1">
    <property type="nucleotide sequence ID" value="NZ_JAVDYB010000001.1"/>
</dbReference>
<dbReference type="AlphaFoldDB" id="A0AAE3YUC9"/>
<keyword evidence="3" id="KW-0804">Transcription</keyword>
<comment type="caution">
    <text evidence="6">The sequence shown here is derived from an EMBL/GenBank/DDBJ whole genome shotgun (WGS) entry which is preliminary data.</text>
</comment>
<accession>A0AAE3YUC9</accession>
<dbReference type="Gene3D" id="1.10.357.10">
    <property type="entry name" value="Tetracycline Repressor, domain 2"/>
    <property type="match status" value="1"/>
</dbReference>
<evidence type="ECO:0000256" key="4">
    <source>
        <dbReference type="PROSITE-ProRule" id="PRU00335"/>
    </source>
</evidence>
<dbReference type="PROSITE" id="PS50977">
    <property type="entry name" value="HTH_TETR_2"/>
    <property type="match status" value="1"/>
</dbReference>
<dbReference type="PRINTS" id="PR00455">
    <property type="entry name" value="HTHTETR"/>
</dbReference>
<reference evidence="6" key="1">
    <citation type="submission" date="2023-07" db="EMBL/GenBank/DDBJ databases">
        <title>Sequencing the genomes of 1000 actinobacteria strains.</title>
        <authorList>
            <person name="Klenk H.-P."/>
        </authorList>
    </citation>
    <scope>NUCLEOTIDE SEQUENCE</scope>
    <source>
        <strain evidence="6">DSM 44707</strain>
    </source>
</reference>
<evidence type="ECO:0000313" key="7">
    <source>
        <dbReference type="Proteomes" id="UP001183643"/>
    </source>
</evidence>
<keyword evidence="2 4" id="KW-0238">DNA-binding</keyword>
<proteinExistence type="predicted"/>
<dbReference type="EMBL" id="JAVDYB010000001">
    <property type="protein sequence ID" value="MDR7280069.1"/>
    <property type="molecule type" value="Genomic_DNA"/>
</dbReference>
<gene>
    <name evidence="6" type="ORF">J2S41_006847</name>
</gene>
<dbReference type="SUPFAM" id="SSF46689">
    <property type="entry name" value="Homeodomain-like"/>
    <property type="match status" value="1"/>
</dbReference>
<dbReference type="PANTHER" id="PTHR30055">
    <property type="entry name" value="HTH-TYPE TRANSCRIPTIONAL REGULATOR RUTR"/>
    <property type="match status" value="1"/>
</dbReference>
<evidence type="ECO:0000256" key="3">
    <source>
        <dbReference type="ARBA" id="ARBA00023163"/>
    </source>
</evidence>
<dbReference type="InterPro" id="IPR009057">
    <property type="entry name" value="Homeodomain-like_sf"/>
</dbReference>
<dbReference type="InterPro" id="IPR050109">
    <property type="entry name" value="HTH-type_TetR-like_transc_reg"/>
</dbReference>
<feature type="DNA-binding region" description="H-T-H motif" evidence="4">
    <location>
        <begin position="36"/>
        <end position="55"/>
    </location>
</feature>
<keyword evidence="1" id="KW-0805">Transcription regulation</keyword>
<name>A0AAE3YUC9_9ACTN</name>
<protein>
    <submittedName>
        <fullName evidence="6">AcrR family transcriptional regulator</fullName>
    </submittedName>
</protein>
<feature type="domain" description="HTH tetR-type" evidence="5">
    <location>
        <begin position="13"/>
        <end position="73"/>
    </location>
</feature>
<dbReference type="InterPro" id="IPR023772">
    <property type="entry name" value="DNA-bd_HTH_TetR-type_CS"/>
</dbReference>
<dbReference type="GO" id="GO:0003700">
    <property type="term" value="F:DNA-binding transcription factor activity"/>
    <property type="evidence" value="ECO:0007669"/>
    <property type="project" value="TreeGrafter"/>
</dbReference>
<organism evidence="6 7">
    <name type="scientific">Catenuloplanes atrovinosus</name>
    <dbReference type="NCBI Taxonomy" id="137266"/>
    <lineage>
        <taxon>Bacteria</taxon>
        <taxon>Bacillati</taxon>
        <taxon>Actinomycetota</taxon>
        <taxon>Actinomycetes</taxon>
        <taxon>Micromonosporales</taxon>
        <taxon>Micromonosporaceae</taxon>
        <taxon>Catenuloplanes</taxon>
    </lineage>
</organism>
<dbReference type="PROSITE" id="PS01081">
    <property type="entry name" value="HTH_TETR_1"/>
    <property type="match status" value="1"/>
</dbReference>
<dbReference type="Pfam" id="PF00440">
    <property type="entry name" value="TetR_N"/>
    <property type="match status" value="1"/>
</dbReference>
<evidence type="ECO:0000256" key="1">
    <source>
        <dbReference type="ARBA" id="ARBA00023015"/>
    </source>
</evidence>
<sequence length="200" mass="21480">MSTGPSLRQRTRDRMRQEVVTIALQLFAERGFDAVTTTDIAAAAGISPRSFFRYFPTKEDVVLSGLHGAAERVRDALIARPGEEPVWESLRLAFHHLVGAPGSPAADVAGVADIVMYSTSMQMRSADKRHDWESLLVPVIAERLPGGASNSGVSDEDRARALLAAGLACVDTAARAWIGSNRTGDPIAILDALMGQLRLD</sequence>
<dbReference type="InterPro" id="IPR001647">
    <property type="entry name" value="HTH_TetR"/>
</dbReference>
<evidence type="ECO:0000259" key="5">
    <source>
        <dbReference type="PROSITE" id="PS50977"/>
    </source>
</evidence>
<dbReference type="Proteomes" id="UP001183643">
    <property type="component" value="Unassembled WGS sequence"/>
</dbReference>
<keyword evidence="7" id="KW-1185">Reference proteome</keyword>
<dbReference type="PANTHER" id="PTHR30055:SF238">
    <property type="entry name" value="MYCOFACTOCIN BIOSYNTHESIS TRANSCRIPTIONAL REGULATOR MFTR-RELATED"/>
    <property type="match status" value="1"/>
</dbReference>
<evidence type="ECO:0000256" key="2">
    <source>
        <dbReference type="ARBA" id="ARBA00023125"/>
    </source>
</evidence>
<evidence type="ECO:0000313" key="6">
    <source>
        <dbReference type="EMBL" id="MDR7280069.1"/>
    </source>
</evidence>
<dbReference type="GO" id="GO:0000976">
    <property type="term" value="F:transcription cis-regulatory region binding"/>
    <property type="evidence" value="ECO:0007669"/>
    <property type="project" value="TreeGrafter"/>
</dbReference>